<dbReference type="AlphaFoldDB" id="A0AAI8VDV5"/>
<evidence type="ECO:0000256" key="1">
    <source>
        <dbReference type="SAM" id="MobiDB-lite"/>
    </source>
</evidence>
<name>A0AAI8VDV5_9PEZI</name>
<reference evidence="2" key="1">
    <citation type="submission" date="2023-10" db="EMBL/GenBank/DDBJ databases">
        <authorList>
            <person name="Hackl T."/>
        </authorList>
    </citation>
    <scope>NUCLEOTIDE SEQUENCE</scope>
</reference>
<evidence type="ECO:0000313" key="3">
    <source>
        <dbReference type="Proteomes" id="UP001295740"/>
    </source>
</evidence>
<keyword evidence="3" id="KW-1185">Reference proteome</keyword>
<gene>
    <name evidence="2" type="ORF">KHLLAP_LOCUS3559</name>
</gene>
<proteinExistence type="predicted"/>
<comment type="caution">
    <text evidence="2">The sequence shown here is derived from an EMBL/GenBank/DDBJ whole genome shotgun (WGS) entry which is preliminary data.</text>
</comment>
<organism evidence="2 3">
    <name type="scientific">Anthostomella pinea</name>
    <dbReference type="NCBI Taxonomy" id="933095"/>
    <lineage>
        <taxon>Eukaryota</taxon>
        <taxon>Fungi</taxon>
        <taxon>Dikarya</taxon>
        <taxon>Ascomycota</taxon>
        <taxon>Pezizomycotina</taxon>
        <taxon>Sordariomycetes</taxon>
        <taxon>Xylariomycetidae</taxon>
        <taxon>Xylariales</taxon>
        <taxon>Xylariaceae</taxon>
        <taxon>Anthostomella</taxon>
    </lineage>
</organism>
<sequence length="184" mass="20263">MVSNELIRLEGLRENMKKRPQSATEPGRVQKTAKRTPISTMGADTYRNSDLPSRLGVESSGQECNIPQAFATVREHDSTSLQVGEWAFEGLNTIPDNDWRDLTNVGQRTLATANGVATSNDRSSVDRASRLTPSNCELELTFTSANTLTRFDSQWLDDTDANFANDSDWSFAPAANAHVLEPSI</sequence>
<dbReference type="Proteomes" id="UP001295740">
    <property type="component" value="Unassembled WGS sequence"/>
</dbReference>
<protein>
    <submittedName>
        <fullName evidence="2">Uu.00g104850.m01.CDS01</fullName>
    </submittedName>
</protein>
<feature type="region of interest" description="Disordered" evidence="1">
    <location>
        <begin position="13"/>
        <end position="44"/>
    </location>
</feature>
<dbReference type="EMBL" id="CAUWAG010000004">
    <property type="protein sequence ID" value="CAJ2503091.1"/>
    <property type="molecule type" value="Genomic_DNA"/>
</dbReference>
<accession>A0AAI8VDV5</accession>
<evidence type="ECO:0000313" key="2">
    <source>
        <dbReference type="EMBL" id="CAJ2503091.1"/>
    </source>
</evidence>